<dbReference type="PANTHER" id="PTHR11601:SF36">
    <property type="entry name" value="CYSTEINE DESULFURASE NIFS-RELATED"/>
    <property type="match status" value="1"/>
</dbReference>
<evidence type="ECO:0000313" key="4">
    <source>
        <dbReference type="EMBL" id="MDQ0159572.1"/>
    </source>
</evidence>
<comment type="cofactor">
    <cofactor evidence="1">
        <name>pyridoxal 5'-phosphate</name>
        <dbReference type="ChEBI" id="CHEBI:597326"/>
    </cofactor>
</comment>
<dbReference type="InterPro" id="IPR016454">
    <property type="entry name" value="Cysteine_dSase"/>
</dbReference>
<proteinExistence type="predicted"/>
<dbReference type="PANTHER" id="PTHR11601">
    <property type="entry name" value="CYSTEINE DESULFURYLASE FAMILY MEMBER"/>
    <property type="match status" value="1"/>
</dbReference>
<dbReference type="InterPro" id="IPR015422">
    <property type="entry name" value="PyrdxlP-dep_Trfase_small"/>
</dbReference>
<protein>
    <submittedName>
        <fullName evidence="4">Cysteine desulfurase</fullName>
        <ecNumber evidence="4">2.8.1.7</ecNumber>
    </submittedName>
</protein>
<evidence type="ECO:0000256" key="2">
    <source>
        <dbReference type="ARBA" id="ARBA00022898"/>
    </source>
</evidence>
<evidence type="ECO:0000259" key="3">
    <source>
        <dbReference type="Pfam" id="PF00266"/>
    </source>
</evidence>
<dbReference type="InterPro" id="IPR000192">
    <property type="entry name" value="Aminotrans_V_dom"/>
</dbReference>
<dbReference type="SUPFAM" id="SSF53383">
    <property type="entry name" value="PLP-dependent transferases"/>
    <property type="match status" value="1"/>
</dbReference>
<evidence type="ECO:0000256" key="1">
    <source>
        <dbReference type="ARBA" id="ARBA00001933"/>
    </source>
</evidence>
<dbReference type="Gene3D" id="3.40.640.10">
    <property type="entry name" value="Type I PLP-dependent aspartate aminotransferase-like (Major domain)"/>
    <property type="match status" value="1"/>
</dbReference>
<feature type="domain" description="Aminotransferase class V" evidence="3">
    <location>
        <begin position="2"/>
        <end position="359"/>
    </location>
</feature>
<evidence type="ECO:0000313" key="5">
    <source>
        <dbReference type="Proteomes" id="UP001224359"/>
    </source>
</evidence>
<reference evidence="4 5" key="1">
    <citation type="submission" date="2023-07" db="EMBL/GenBank/DDBJ databases">
        <title>Genomic Encyclopedia of Type Strains, Phase IV (KMG-IV): sequencing the most valuable type-strain genomes for metagenomic binning, comparative biology and taxonomic classification.</title>
        <authorList>
            <person name="Goeker M."/>
        </authorList>
    </citation>
    <scope>NUCLEOTIDE SEQUENCE [LARGE SCALE GENOMIC DNA]</scope>
    <source>
        <strain evidence="4 5">DSM 16460</strain>
    </source>
</reference>
<dbReference type="GO" id="GO:0031071">
    <property type="term" value="F:cysteine desulfurase activity"/>
    <property type="evidence" value="ECO:0007669"/>
    <property type="project" value="UniProtKB-EC"/>
</dbReference>
<accession>A0ABT9VF93</accession>
<dbReference type="Pfam" id="PF00266">
    <property type="entry name" value="Aminotran_5"/>
    <property type="match status" value="1"/>
</dbReference>
<dbReference type="NCBIfam" id="NF002806">
    <property type="entry name" value="PRK02948.1"/>
    <property type="match status" value="1"/>
</dbReference>
<gene>
    <name evidence="4" type="ORF">J2S77_001556</name>
</gene>
<keyword evidence="5" id="KW-1185">Reference proteome</keyword>
<dbReference type="InterPro" id="IPR015421">
    <property type="entry name" value="PyrdxlP-dep_Trfase_major"/>
</dbReference>
<keyword evidence="2" id="KW-0663">Pyridoxal phosphate</keyword>
<organism evidence="4 5">
    <name type="scientific">Alkalibacillus salilacus</name>
    <dbReference type="NCBI Taxonomy" id="284582"/>
    <lineage>
        <taxon>Bacteria</taxon>
        <taxon>Bacillati</taxon>
        <taxon>Bacillota</taxon>
        <taxon>Bacilli</taxon>
        <taxon>Bacillales</taxon>
        <taxon>Bacillaceae</taxon>
        <taxon>Alkalibacillus</taxon>
    </lineage>
</organism>
<name>A0ABT9VF93_9BACI</name>
<dbReference type="PIRSF" id="PIRSF005572">
    <property type="entry name" value="NifS"/>
    <property type="match status" value="1"/>
</dbReference>
<dbReference type="InterPro" id="IPR015424">
    <property type="entry name" value="PyrdxlP-dep_Trfase"/>
</dbReference>
<dbReference type="RefSeq" id="WP_306976154.1">
    <property type="nucleotide sequence ID" value="NZ_JAUSTQ010000005.1"/>
</dbReference>
<dbReference type="Gene3D" id="3.90.1150.10">
    <property type="entry name" value="Aspartate Aminotransferase, domain 1"/>
    <property type="match status" value="1"/>
</dbReference>
<dbReference type="Proteomes" id="UP001224359">
    <property type="component" value="Unassembled WGS sequence"/>
</dbReference>
<comment type="caution">
    <text evidence="4">The sequence shown here is derived from an EMBL/GenBank/DDBJ whole genome shotgun (WGS) entry which is preliminary data.</text>
</comment>
<dbReference type="EC" id="2.8.1.7" evidence="4"/>
<dbReference type="EMBL" id="JAUSTQ010000005">
    <property type="protein sequence ID" value="MDQ0159572.1"/>
    <property type="molecule type" value="Genomic_DNA"/>
</dbReference>
<sequence length="386" mass="42699">MIYLDYAATTPMSDTALNAYVKSARQYFGNANSMHDLGGEAEQVVQFCKKQLGEFIGAQSDNIHLTSGGSMGNWLGIEHLKQQAEGNHVILSAGEHNSIRQTEAAFRQVGYQVSVIPFNSNGVIDLERLNEVLNEQTAIVCVQHSNGEIGTLQPIEQISKLCAEYQALLHVDAVQSFGKVDLSNIADLVDSLSVSSHKVYGPKGVGFLYLKDHPKYDSASMAQKWLRGNTVDVPSVVAMTSACEEAVERIEEEHHNQSQLRALFKESLIEPNVIQFFEGEKSIQLPSIIGMAIEHMEGQYVMLECNRHNIAISTGSACDVRYQQSANAMNALQMGEETARQFFRISFGRYTTYDEVKQLAACLNTLIETNVLNEVNSDGQPTIVER</sequence>
<keyword evidence="4" id="KW-0808">Transferase</keyword>